<dbReference type="EMBL" id="BMMK01000022">
    <property type="protein sequence ID" value="GGM67643.1"/>
    <property type="molecule type" value="Genomic_DNA"/>
</dbReference>
<evidence type="ECO:0000313" key="2">
    <source>
        <dbReference type="Proteomes" id="UP000637578"/>
    </source>
</evidence>
<reference evidence="1" key="1">
    <citation type="journal article" date="2014" name="Int. J. Syst. Evol. Microbiol.">
        <title>Complete genome sequence of Corynebacterium casei LMG S-19264T (=DSM 44701T), isolated from a smear-ripened cheese.</title>
        <authorList>
            <consortium name="US DOE Joint Genome Institute (JGI-PGF)"/>
            <person name="Walter F."/>
            <person name="Albersmeier A."/>
            <person name="Kalinowski J."/>
            <person name="Ruckert C."/>
        </authorList>
    </citation>
    <scope>NUCLEOTIDE SEQUENCE</scope>
    <source>
        <strain evidence="1">CGMCC 4.5737</strain>
    </source>
</reference>
<comment type="caution">
    <text evidence="1">The sequence shown here is derived from an EMBL/GenBank/DDBJ whole genome shotgun (WGS) entry which is preliminary data.</text>
</comment>
<protein>
    <submittedName>
        <fullName evidence="1">Uncharacterized protein</fullName>
    </submittedName>
</protein>
<sequence length="280" mass="30579">MTSFITPTLSLLNEIEPEAGDVVPPSRRDPVTMFFPDWDYLASPAASTKAVVAGLTLSFIEVPERLWGRIIQTHCPQTHQALTEHGLSIETLLAGHAPAPVFEIIAGAINTELGGYQVLAGPDAAAMTPTVIAELGAVPTVADPCDAKTAPAPPTLSIPAGHQSRERTLVSECEVCGAEFPGVRRYCSSICAASENIRYDPWRCACCLRALEDRPDPTKYAEGDPRVIREHLCQPCTWILTQRRVMASPWPRPPTRSTCSLPPVRPRSLWSTLRGWTWSM</sequence>
<accession>A0A8J3CHK0</accession>
<dbReference type="RefSeq" id="WP_189060188.1">
    <property type="nucleotide sequence ID" value="NZ_BMMK01000022.1"/>
</dbReference>
<reference evidence="1" key="2">
    <citation type="submission" date="2020-09" db="EMBL/GenBank/DDBJ databases">
        <authorList>
            <person name="Sun Q."/>
            <person name="Zhou Y."/>
        </authorList>
    </citation>
    <scope>NUCLEOTIDE SEQUENCE</scope>
    <source>
        <strain evidence="1">CGMCC 4.5737</strain>
    </source>
</reference>
<proteinExistence type="predicted"/>
<gene>
    <name evidence="1" type="ORF">GCM10012275_42780</name>
</gene>
<name>A0A8J3CHK0_9PSEU</name>
<evidence type="ECO:0000313" key="1">
    <source>
        <dbReference type="EMBL" id="GGM67643.1"/>
    </source>
</evidence>
<dbReference type="AlphaFoldDB" id="A0A8J3CHK0"/>
<dbReference type="Proteomes" id="UP000637578">
    <property type="component" value="Unassembled WGS sequence"/>
</dbReference>
<keyword evidence="2" id="KW-1185">Reference proteome</keyword>
<organism evidence="1 2">
    <name type="scientific">Longimycelium tulufanense</name>
    <dbReference type="NCBI Taxonomy" id="907463"/>
    <lineage>
        <taxon>Bacteria</taxon>
        <taxon>Bacillati</taxon>
        <taxon>Actinomycetota</taxon>
        <taxon>Actinomycetes</taxon>
        <taxon>Pseudonocardiales</taxon>
        <taxon>Pseudonocardiaceae</taxon>
        <taxon>Longimycelium</taxon>
    </lineage>
</organism>